<keyword evidence="4" id="KW-1185">Reference proteome</keyword>
<dbReference type="GO" id="GO:0009451">
    <property type="term" value="P:RNA modification"/>
    <property type="evidence" value="ECO:0007669"/>
    <property type="project" value="InterPro"/>
</dbReference>
<dbReference type="InterPro" id="IPR002885">
    <property type="entry name" value="PPR_rpt"/>
</dbReference>
<dbReference type="NCBIfam" id="TIGR00756">
    <property type="entry name" value="PPR"/>
    <property type="match status" value="2"/>
</dbReference>
<dbReference type="Gramene" id="OIW17364">
    <property type="protein sequence ID" value="OIW17364"/>
    <property type="gene ID" value="TanjilG_22476"/>
</dbReference>
<dbReference type="GO" id="GO:0003723">
    <property type="term" value="F:RNA binding"/>
    <property type="evidence" value="ECO:0007669"/>
    <property type="project" value="InterPro"/>
</dbReference>
<dbReference type="PROSITE" id="PS51375">
    <property type="entry name" value="PPR"/>
    <property type="match status" value="2"/>
</dbReference>
<feature type="repeat" description="PPR" evidence="2">
    <location>
        <begin position="173"/>
        <end position="207"/>
    </location>
</feature>
<keyword evidence="1" id="KW-0677">Repeat</keyword>
<dbReference type="Pfam" id="PF01535">
    <property type="entry name" value="PPR"/>
    <property type="match status" value="2"/>
</dbReference>
<accession>A0A4P1RS01</accession>
<protein>
    <recommendedName>
        <fullName evidence="5">Pentatricopeptide repeat-containing protein</fullName>
    </recommendedName>
</protein>
<proteinExistence type="predicted"/>
<gene>
    <name evidence="3" type="ORF">TanjilG_22476</name>
</gene>
<dbReference type="AlphaFoldDB" id="A0A4P1RS01"/>
<evidence type="ECO:0008006" key="5">
    <source>
        <dbReference type="Google" id="ProtNLM"/>
    </source>
</evidence>
<evidence type="ECO:0000256" key="2">
    <source>
        <dbReference type="PROSITE-ProRule" id="PRU00708"/>
    </source>
</evidence>
<dbReference type="PANTHER" id="PTHR47926:SF432">
    <property type="entry name" value="(WILD MALAYSIAN BANANA) HYPOTHETICAL PROTEIN"/>
    <property type="match status" value="1"/>
</dbReference>
<evidence type="ECO:0000256" key="1">
    <source>
        <dbReference type="ARBA" id="ARBA00022737"/>
    </source>
</evidence>
<dbReference type="Gene3D" id="1.25.40.10">
    <property type="entry name" value="Tetratricopeptide repeat domain"/>
    <property type="match status" value="2"/>
</dbReference>
<dbReference type="PANTHER" id="PTHR47926">
    <property type="entry name" value="PENTATRICOPEPTIDE REPEAT-CONTAINING PROTEIN"/>
    <property type="match status" value="1"/>
</dbReference>
<dbReference type="InterPro" id="IPR011990">
    <property type="entry name" value="TPR-like_helical_dom_sf"/>
</dbReference>
<sequence length="328" mass="36803">MLTTALDKDNIFISQLIHTSASLGFSSFSYSLFTYNHRPNIFLYNNTIWALSKFNAPRAILLFKGIRLLGLKPDNYSFPFVLKAVVHLLDDVVGRQIHCQAVSCGLDLDCSVVTSLVQMYCSCLHVSYARKLFDEITSKRVSLWNAMIAGYAKLGDMANARSLFDCMPEKDKDVVSWTAVISGYTQADNPNQAIALFHRMQLHNVNPDEIAILAVLSACADLGALELGEWIHNYIEKHKLHKIVPLCNSLIDMWSESRIVRKDMRNAGVEKKPGVSFIEVNNRVYEFIAGDKLDVSCVGTFDVLHSINEQLKMVCPKTAHRGPLDVDD</sequence>
<dbReference type="InterPro" id="IPR046960">
    <property type="entry name" value="PPR_At4g14850-like_plant"/>
</dbReference>
<evidence type="ECO:0000313" key="3">
    <source>
        <dbReference type="EMBL" id="OIW17364.1"/>
    </source>
</evidence>
<evidence type="ECO:0000313" key="4">
    <source>
        <dbReference type="Proteomes" id="UP000188354"/>
    </source>
</evidence>
<dbReference type="EMBL" id="CM007362">
    <property type="protein sequence ID" value="OIW17364.1"/>
    <property type="molecule type" value="Genomic_DNA"/>
</dbReference>
<dbReference type="FunFam" id="1.25.40.10:FF:000348">
    <property type="entry name" value="Pentatricopeptide repeat-containing protein chloroplastic"/>
    <property type="match status" value="1"/>
</dbReference>
<name>A0A4P1RS01_LUPAN</name>
<dbReference type="Pfam" id="PF13041">
    <property type="entry name" value="PPR_2"/>
    <property type="match status" value="1"/>
</dbReference>
<organism evidence="3 4">
    <name type="scientific">Lupinus angustifolius</name>
    <name type="common">Narrow-leaved blue lupine</name>
    <dbReference type="NCBI Taxonomy" id="3871"/>
    <lineage>
        <taxon>Eukaryota</taxon>
        <taxon>Viridiplantae</taxon>
        <taxon>Streptophyta</taxon>
        <taxon>Embryophyta</taxon>
        <taxon>Tracheophyta</taxon>
        <taxon>Spermatophyta</taxon>
        <taxon>Magnoliopsida</taxon>
        <taxon>eudicotyledons</taxon>
        <taxon>Gunneridae</taxon>
        <taxon>Pentapetalae</taxon>
        <taxon>rosids</taxon>
        <taxon>fabids</taxon>
        <taxon>Fabales</taxon>
        <taxon>Fabaceae</taxon>
        <taxon>Papilionoideae</taxon>
        <taxon>50 kb inversion clade</taxon>
        <taxon>genistoids sensu lato</taxon>
        <taxon>core genistoids</taxon>
        <taxon>Genisteae</taxon>
        <taxon>Lupinus</taxon>
    </lineage>
</organism>
<dbReference type="Proteomes" id="UP000188354">
    <property type="component" value="Chromosome LG02"/>
</dbReference>
<feature type="repeat" description="PPR" evidence="2">
    <location>
        <begin position="140"/>
        <end position="170"/>
    </location>
</feature>
<reference evidence="3 4" key="1">
    <citation type="journal article" date="2017" name="Plant Biotechnol. J.">
        <title>A comprehensive draft genome sequence for lupin (Lupinus angustifolius), an emerging health food: insights into plant-microbe interactions and legume evolution.</title>
        <authorList>
            <person name="Hane J.K."/>
            <person name="Ming Y."/>
            <person name="Kamphuis L.G."/>
            <person name="Nelson M.N."/>
            <person name="Garg G."/>
            <person name="Atkins C.A."/>
            <person name="Bayer P.E."/>
            <person name="Bravo A."/>
            <person name="Bringans S."/>
            <person name="Cannon S."/>
            <person name="Edwards D."/>
            <person name="Foley R."/>
            <person name="Gao L.L."/>
            <person name="Harrison M.J."/>
            <person name="Huang W."/>
            <person name="Hurgobin B."/>
            <person name="Li S."/>
            <person name="Liu C.W."/>
            <person name="McGrath A."/>
            <person name="Morahan G."/>
            <person name="Murray J."/>
            <person name="Weller J."/>
            <person name="Jian J."/>
            <person name="Singh K.B."/>
        </authorList>
    </citation>
    <scope>NUCLEOTIDE SEQUENCE [LARGE SCALE GENOMIC DNA]</scope>
    <source>
        <strain evidence="4">cv. Tanjil</strain>
        <tissue evidence="3">Whole plant</tissue>
    </source>
</reference>